<organism evidence="2 3">
    <name type="scientific">Nocardia acididurans</name>
    <dbReference type="NCBI Taxonomy" id="2802282"/>
    <lineage>
        <taxon>Bacteria</taxon>
        <taxon>Bacillati</taxon>
        <taxon>Actinomycetota</taxon>
        <taxon>Actinomycetes</taxon>
        <taxon>Mycobacteriales</taxon>
        <taxon>Nocardiaceae</taxon>
        <taxon>Nocardia</taxon>
    </lineage>
</organism>
<feature type="signal peptide" evidence="1">
    <location>
        <begin position="1"/>
        <end position="29"/>
    </location>
</feature>
<accession>A0ABS1MEG5</accession>
<proteinExistence type="predicted"/>
<reference evidence="2 3" key="1">
    <citation type="submission" date="2021-01" db="EMBL/GenBank/DDBJ databases">
        <title>WGS of actinomycetes isolated from Thailand.</title>
        <authorList>
            <person name="Thawai C."/>
        </authorList>
    </citation>
    <scope>NUCLEOTIDE SEQUENCE [LARGE SCALE GENOMIC DNA]</scope>
    <source>
        <strain evidence="2 3">LPG 2</strain>
    </source>
</reference>
<evidence type="ECO:0008006" key="4">
    <source>
        <dbReference type="Google" id="ProtNLM"/>
    </source>
</evidence>
<feature type="chain" id="PRO_5045992624" description="Secreted protein" evidence="1">
    <location>
        <begin position="30"/>
        <end position="137"/>
    </location>
</feature>
<evidence type="ECO:0000313" key="2">
    <source>
        <dbReference type="EMBL" id="MBL1078941.1"/>
    </source>
</evidence>
<keyword evidence="3" id="KW-1185">Reference proteome</keyword>
<gene>
    <name evidence="2" type="ORF">JK358_31510</name>
</gene>
<dbReference type="RefSeq" id="WP_201954802.1">
    <property type="nucleotide sequence ID" value="NZ_JAERRJ010000013.1"/>
</dbReference>
<evidence type="ECO:0000256" key="1">
    <source>
        <dbReference type="SAM" id="SignalP"/>
    </source>
</evidence>
<dbReference type="EMBL" id="JAERRJ010000013">
    <property type="protein sequence ID" value="MBL1078941.1"/>
    <property type="molecule type" value="Genomic_DNA"/>
</dbReference>
<keyword evidence="1" id="KW-0732">Signal</keyword>
<protein>
    <recommendedName>
        <fullName evidence="4">Secreted protein</fullName>
    </recommendedName>
</protein>
<comment type="caution">
    <text evidence="2">The sequence shown here is derived from an EMBL/GenBank/DDBJ whole genome shotgun (WGS) entry which is preliminary data.</text>
</comment>
<name>A0ABS1MEG5_9NOCA</name>
<evidence type="ECO:0000313" key="3">
    <source>
        <dbReference type="Proteomes" id="UP000602198"/>
    </source>
</evidence>
<dbReference type="Proteomes" id="UP000602198">
    <property type="component" value="Unassembled WGS sequence"/>
</dbReference>
<sequence length="137" mass="14679">MRCARTALIATLGGLVVAAGPFHAVPAAADPPPMIDCGDTYTEGSRLEISCHNPDSAPGTVDLMYVCSTPLDFGRRIVFNEPGFTVGAGATLRLTRDCGAEQVVVTHQLWTLTAEQRADNDARIAGIRERRDRATPR</sequence>